<accession>A0A5J9SQ77</accession>
<keyword evidence="4" id="KW-1185">Reference proteome</keyword>
<dbReference type="PROSITE" id="PS50152">
    <property type="entry name" value="25A_SYNTH_3"/>
    <property type="match status" value="1"/>
</dbReference>
<dbReference type="AlphaFoldDB" id="A0A5J9SQ77"/>
<protein>
    <recommendedName>
        <fullName evidence="2">DUF1618 domain-containing protein</fullName>
    </recommendedName>
</protein>
<dbReference type="Proteomes" id="UP000324897">
    <property type="component" value="Unassembled WGS sequence"/>
</dbReference>
<feature type="domain" description="DUF1618" evidence="2">
    <location>
        <begin position="355"/>
        <end position="498"/>
    </location>
</feature>
<dbReference type="EMBL" id="RWGY01000487">
    <property type="protein sequence ID" value="TVU01121.1"/>
    <property type="molecule type" value="Genomic_DNA"/>
</dbReference>
<dbReference type="PANTHER" id="PTHR33074:SF92">
    <property type="entry name" value="DUF1618 DOMAIN-CONTAINING PROTEIN"/>
    <property type="match status" value="1"/>
</dbReference>
<comment type="caution">
    <text evidence="3">The sequence shown here is derived from an EMBL/GenBank/DDBJ whole genome shotgun (WGS) entry which is preliminary data.</text>
</comment>
<dbReference type="OrthoDB" id="634738at2759"/>
<evidence type="ECO:0000313" key="3">
    <source>
        <dbReference type="EMBL" id="TVU01121.1"/>
    </source>
</evidence>
<name>A0A5J9SQ77_9POAL</name>
<reference evidence="3 4" key="1">
    <citation type="journal article" date="2019" name="Sci. Rep.">
        <title>A high-quality genome of Eragrostis curvula grass provides insights into Poaceae evolution and supports new strategies to enhance forage quality.</title>
        <authorList>
            <person name="Carballo J."/>
            <person name="Santos B.A.C.M."/>
            <person name="Zappacosta D."/>
            <person name="Garbus I."/>
            <person name="Selva J.P."/>
            <person name="Gallo C.A."/>
            <person name="Diaz A."/>
            <person name="Albertini E."/>
            <person name="Caccamo M."/>
            <person name="Echenique V."/>
        </authorList>
    </citation>
    <scope>NUCLEOTIDE SEQUENCE [LARGE SCALE GENOMIC DNA]</scope>
    <source>
        <strain evidence="4">cv. Victoria</strain>
        <tissue evidence="3">Leaf</tissue>
    </source>
</reference>
<gene>
    <name evidence="3" type="ORF">EJB05_53445</name>
</gene>
<dbReference type="Gramene" id="TVU01121">
    <property type="protein sequence ID" value="TVU01121"/>
    <property type="gene ID" value="EJB05_53445"/>
</dbReference>
<proteinExistence type="predicted"/>
<dbReference type="InterPro" id="IPR011676">
    <property type="entry name" value="DUF1618"/>
</dbReference>
<evidence type="ECO:0000256" key="1">
    <source>
        <dbReference type="SAM" id="MobiDB-lite"/>
    </source>
</evidence>
<feature type="region of interest" description="Disordered" evidence="1">
    <location>
        <begin position="551"/>
        <end position="581"/>
    </location>
</feature>
<evidence type="ECO:0000313" key="4">
    <source>
        <dbReference type="Proteomes" id="UP000324897"/>
    </source>
</evidence>
<organism evidence="3 4">
    <name type="scientific">Eragrostis curvula</name>
    <name type="common">weeping love grass</name>
    <dbReference type="NCBI Taxonomy" id="38414"/>
    <lineage>
        <taxon>Eukaryota</taxon>
        <taxon>Viridiplantae</taxon>
        <taxon>Streptophyta</taxon>
        <taxon>Embryophyta</taxon>
        <taxon>Tracheophyta</taxon>
        <taxon>Spermatophyta</taxon>
        <taxon>Magnoliopsida</taxon>
        <taxon>Liliopsida</taxon>
        <taxon>Poales</taxon>
        <taxon>Poaceae</taxon>
        <taxon>PACMAD clade</taxon>
        <taxon>Chloridoideae</taxon>
        <taxon>Eragrostideae</taxon>
        <taxon>Eragrostidinae</taxon>
        <taxon>Eragrostis</taxon>
    </lineage>
</organism>
<sequence length="581" mass="63807">MQLTPKTVAGAASTARSTLLRQPAGALRQRLAGALCFSAGLGAAARRCELRQPSDAAVVACLSSLTVYADANDRRGTMMDELMLDWERSTETSTASAGDADARGFGCSLDCIWEDPIGYTLSRSSLHPPARDGEDSSSSSSSSWELLELQAYIADQRNATTAKSFTRGRHEIQATFCVAPPPRVSYLCVYCPNLKPSDFGTEPLVLATDQNLVLFRAAICIPSVCHEQAMQDLFVYQAEEWGGGSSLTRIPNPGSRCVFGLSEFGIVRREVTAGCFLRPHGVSQQQYMVAVLSCAPGSSYPGEQEVYHLHRFRSGDTEWTTTVLRFTPTKPSPGLTFFCHIANRVITLGGGFLGWVDLRQGILVCNVLADEPELSYISLPRLLKYDKEPSNADVKNVRDIAVVKGHIVYAEHKTIVVPMSYVNGTYTSDNWKVAASRWKINLGCWKGGWEDKRECSGSQISGSLSDMLSPNYATPLPRLRKLHTGLPTISLEEEDVLYLLAKVDHRDDNGFILAVDMKKEAVREAAHFLCERMVGLTFNYRPSSISRYLTAGKKEKPKKRPGLLLGSSIKKKPGHDDVTYA</sequence>
<feature type="non-terminal residue" evidence="3">
    <location>
        <position position="1"/>
    </location>
</feature>
<dbReference type="PANTHER" id="PTHR33074">
    <property type="entry name" value="EXPRESSED PROTEIN-RELATED"/>
    <property type="match status" value="1"/>
</dbReference>
<evidence type="ECO:0000259" key="2">
    <source>
        <dbReference type="Pfam" id="PF07762"/>
    </source>
</evidence>
<dbReference type="Pfam" id="PF07762">
    <property type="entry name" value="DUF1618"/>
    <property type="match status" value="1"/>
</dbReference>